<keyword evidence="1" id="KW-0472">Membrane</keyword>
<evidence type="ECO:0000313" key="2">
    <source>
        <dbReference type="EMBL" id="MBO8184954.1"/>
    </source>
</evidence>
<dbReference type="Proteomes" id="UP001518976">
    <property type="component" value="Unassembled WGS sequence"/>
</dbReference>
<proteinExistence type="predicted"/>
<name>A0ABS3WPA0_9ACTN</name>
<keyword evidence="3" id="KW-1185">Reference proteome</keyword>
<keyword evidence="1" id="KW-1133">Transmembrane helix</keyword>
<sequence length="204" mass="21278">MGMFVRTALAFPTVVFSAALLVVLLCWILVAVGAAYPEGFEGPFGSRVWGLGGLPVAVGFSLLTAGAWLLSLTGGALLDDARLSPAQHSAAGAGLLVAAPLATWPLARAAARGAARLLPADTGPSRQDFVGLTCTVRTRWVDERFGQAEVTAEDGSSALVQVRQNGTGRLTLGSTGLLYAYDDEGEFFWIAPYEAALDPRRALG</sequence>
<reference evidence="2 3" key="1">
    <citation type="submission" date="2021-02" db="EMBL/GenBank/DDBJ databases">
        <title>Streptomyces spirodelae sp. nov., isolated from duckweed.</title>
        <authorList>
            <person name="Saimee Y."/>
            <person name="Duangmal K."/>
        </authorList>
    </citation>
    <scope>NUCLEOTIDE SEQUENCE [LARGE SCALE GENOMIC DNA]</scope>
    <source>
        <strain evidence="2 3">DW4-2</strain>
    </source>
</reference>
<comment type="caution">
    <text evidence="2">The sequence shown here is derived from an EMBL/GenBank/DDBJ whole genome shotgun (WGS) entry which is preliminary data.</text>
</comment>
<gene>
    <name evidence="2" type="ORF">JW592_05630</name>
</gene>
<feature type="transmembrane region" description="Helical" evidence="1">
    <location>
        <begin position="14"/>
        <end position="36"/>
    </location>
</feature>
<protein>
    <recommendedName>
        <fullName evidence="4">DUF1449 family protein</fullName>
    </recommendedName>
</protein>
<keyword evidence="1" id="KW-0812">Transmembrane</keyword>
<evidence type="ECO:0008006" key="4">
    <source>
        <dbReference type="Google" id="ProtNLM"/>
    </source>
</evidence>
<feature type="transmembrane region" description="Helical" evidence="1">
    <location>
        <begin position="48"/>
        <end position="70"/>
    </location>
</feature>
<evidence type="ECO:0000256" key="1">
    <source>
        <dbReference type="SAM" id="Phobius"/>
    </source>
</evidence>
<evidence type="ECO:0000313" key="3">
    <source>
        <dbReference type="Proteomes" id="UP001518976"/>
    </source>
</evidence>
<accession>A0ABS3WPA0</accession>
<dbReference type="EMBL" id="JAFFZN010000003">
    <property type="protein sequence ID" value="MBO8184954.1"/>
    <property type="molecule type" value="Genomic_DNA"/>
</dbReference>
<organism evidence="2 3">
    <name type="scientific">Streptomyces spirodelae</name>
    <dbReference type="NCBI Taxonomy" id="2812904"/>
    <lineage>
        <taxon>Bacteria</taxon>
        <taxon>Bacillati</taxon>
        <taxon>Actinomycetota</taxon>
        <taxon>Actinomycetes</taxon>
        <taxon>Kitasatosporales</taxon>
        <taxon>Streptomycetaceae</taxon>
        <taxon>Streptomyces</taxon>
    </lineage>
</organism>
<dbReference type="RefSeq" id="WP_209263738.1">
    <property type="nucleotide sequence ID" value="NZ_JAFFZN010000003.1"/>
</dbReference>